<feature type="transmembrane region" description="Helical" evidence="11">
    <location>
        <begin position="272"/>
        <end position="305"/>
    </location>
</feature>
<keyword evidence="2" id="KW-0813">Transport</keyword>
<feature type="transmembrane region" description="Helical" evidence="11">
    <location>
        <begin position="56"/>
        <end position="76"/>
    </location>
</feature>
<feature type="transmembrane region" description="Helical" evidence="11">
    <location>
        <begin position="29"/>
        <end position="50"/>
    </location>
</feature>
<keyword evidence="7 11" id="KW-1133">Transmembrane helix</keyword>
<evidence type="ECO:0000256" key="6">
    <source>
        <dbReference type="ARBA" id="ARBA00022692"/>
    </source>
</evidence>
<proteinExistence type="predicted"/>
<reference evidence="12 13" key="1">
    <citation type="submission" date="2020-05" db="EMBL/GenBank/DDBJ databases">
        <title>Flexivirga sp. ID2601S isolated from air conditioner.</title>
        <authorList>
            <person name="Kim D.H."/>
        </authorList>
    </citation>
    <scope>NUCLEOTIDE SEQUENCE [LARGE SCALE GENOMIC DNA]</scope>
    <source>
        <strain evidence="12 13">ID2601S</strain>
    </source>
</reference>
<feature type="transmembrane region" description="Helical" evidence="11">
    <location>
        <begin position="238"/>
        <end position="257"/>
    </location>
</feature>
<keyword evidence="13" id="KW-1185">Reference proteome</keyword>
<evidence type="ECO:0000256" key="2">
    <source>
        <dbReference type="ARBA" id="ARBA00022448"/>
    </source>
</evidence>
<feature type="transmembrane region" description="Helical" evidence="11">
    <location>
        <begin position="135"/>
        <end position="157"/>
    </location>
</feature>
<organism evidence="12 13">
    <name type="scientific">Flexivirga aerilata</name>
    <dbReference type="NCBI Taxonomy" id="1656889"/>
    <lineage>
        <taxon>Bacteria</taxon>
        <taxon>Bacillati</taxon>
        <taxon>Actinomycetota</taxon>
        <taxon>Actinomycetes</taxon>
        <taxon>Micrococcales</taxon>
        <taxon>Dermacoccaceae</taxon>
        <taxon>Flexivirga</taxon>
    </lineage>
</organism>
<evidence type="ECO:0000256" key="9">
    <source>
        <dbReference type="ARBA" id="ARBA00035611"/>
    </source>
</evidence>
<evidence type="ECO:0000256" key="5">
    <source>
        <dbReference type="ARBA" id="ARBA00022597"/>
    </source>
</evidence>
<keyword evidence="8 11" id="KW-0472">Membrane</keyword>
<feature type="transmembrane region" description="Helical" evidence="11">
    <location>
        <begin position="317"/>
        <end position="337"/>
    </location>
</feature>
<dbReference type="AlphaFoldDB" id="A0A849AIX9"/>
<dbReference type="GO" id="GO:0005886">
    <property type="term" value="C:plasma membrane"/>
    <property type="evidence" value="ECO:0007669"/>
    <property type="project" value="UniProtKB-SubCell"/>
</dbReference>
<protein>
    <recommendedName>
        <fullName evidence="10">Xylose transport system permease protein XylH</fullName>
    </recommendedName>
</protein>
<evidence type="ECO:0000256" key="10">
    <source>
        <dbReference type="ARBA" id="ARBA00035686"/>
    </source>
</evidence>
<gene>
    <name evidence="12" type="ORF">HJ588_09515</name>
</gene>
<feature type="transmembrane region" description="Helical" evidence="11">
    <location>
        <begin position="109"/>
        <end position="128"/>
    </location>
</feature>
<evidence type="ECO:0000256" key="1">
    <source>
        <dbReference type="ARBA" id="ARBA00004651"/>
    </source>
</evidence>
<evidence type="ECO:0000313" key="13">
    <source>
        <dbReference type="Proteomes" id="UP000557772"/>
    </source>
</evidence>
<evidence type="ECO:0000313" key="12">
    <source>
        <dbReference type="EMBL" id="NNG39506.1"/>
    </source>
</evidence>
<dbReference type="PANTHER" id="PTHR32196">
    <property type="entry name" value="ABC TRANSPORTER PERMEASE PROTEIN YPHD-RELATED-RELATED"/>
    <property type="match status" value="1"/>
</dbReference>
<dbReference type="Proteomes" id="UP000557772">
    <property type="component" value="Unassembled WGS sequence"/>
</dbReference>
<comment type="subcellular location">
    <subcellularLocation>
        <location evidence="1">Cell membrane</location>
        <topology evidence="1">Multi-pass membrane protein</topology>
    </subcellularLocation>
</comment>
<dbReference type="PANTHER" id="PTHR32196:SF32">
    <property type="entry name" value="XYLOSE TRANSPORT SYSTEM PERMEASE PROTEIN XYLH"/>
    <property type="match status" value="1"/>
</dbReference>
<dbReference type="GO" id="GO:0022857">
    <property type="term" value="F:transmembrane transporter activity"/>
    <property type="evidence" value="ECO:0007669"/>
    <property type="project" value="InterPro"/>
</dbReference>
<keyword evidence="5" id="KW-0762">Sugar transport</keyword>
<evidence type="ECO:0000256" key="7">
    <source>
        <dbReference type="ARBA" id="ARBA00022989"/>
    </source>
</evidence>
<comment type="caution">
    <text evidence="12">The sequence shown here is derived from an EMBL/GenBank/DDBJ whole genome shotgun (WGS) entry which is preliminary data.</text>
</comment>
<evidence type="ECO:0000256" key="3">
    <source>
        <dbReference type="ARBA" id="ARBA00022475"/>
    </source>
</evidence>
<comment type="function">
    <text evidence="9">Part of the binding-protein-dependent transport system for D-xylose. Probably responsible for the translocation of the substrate across the membrane.</text>
</comment>
<dbReference type="CDD" id="cd06579">
    <property type="entry name" value="TM_PBP1_transp_AraH_like"/>
    <property type="match status" value="1"/>
</dbReference>
<evidence type="ECO:0000256" key="8">
    <source>
        <dbReference type="ARBA" id="ARBA00023136"/>
    </source>
</evidence>
<accession>A0A849AIX9</accession>
<evidence type="ECO:0000256" key="11">
    <source>
        <dbReference type="SAM" id="Phobius"/>
    </source>
</evidence>
<dbReference type="EMBL" id="JABENB010000001">
    <property type="protein sequence ID" value="NNG39506.1"/>
    <property type="molecule type" value="Genomic_DNA"/>
</dbReference>
<keyword evidence="3" id="KW-1003">Cell membrane</keyword>
<evidence type="ECO:0000256" key="4">
    <source>
        <dbReference type="ARBA" id="ARBA00022519"/>
    </source>
</evidence>
<dbReference type="InterPro" id="IPR001851">
    <property type="entry name" value="ABC_transp_permease"/>
</dbReference>
<feature type="transmembrane region" description="Helical" evidence="11">
    <location>
        <begin position="193"/>
        <end position="217"/>
    </location>
</feature>
<keyword evidence="4" id="KW-0997">Cell inner membrane</keyword>
<sequence>MPEHPPQADERVSSTGTLARLLKRPEMGAVLAAVVVLVFFSVTTDAFFTASGASTWIEQSSTIGIMAVAVALLMIGGEFDLSAGVMTGFSALTVGVLTTHWGWNAWPAIVVSLLLCAGIGALNGFLVLKTGLPSFIVTLATFFVLQGIDLALVKLVIGQVSIQGFNGLPGQRSASWLFTSYVSIGNLTLWSSFWWWLAVTAAATFVLLRTSVGNWIFAVGGAVTSARQVGVPVFRTKIALFMGTAICGWLVGMLNLFRYNTAQSSDGVGLEFIFIICAVVGGCVMTGGYGSAVGAAFGALIYGMVNQGIPYEGWDSNWLYAFLGVMLLAAVLLNNWVKTRAENAT</sequence>
<name>A0A849AIX9_9MICO</name>
<dbReference type="Pfam" id="PF02653">
    <property type="entry name" value="BPD_transp_2"/>
    <property type="match status" value="1"/>
</dbReference>
<keyword evidence="6 11" id="KW-0812">Transmembrane</keyword>